<evidence type="ECO:0000256" key="2">
    <source>
        <dbReference type="SAM" id="MobiDB-lite"/>
    </source>
</evidence>
<feature type="region of interest" description="Disordered" evidence="2">
    <location>
        <begin position="473"/>
        <end position="535"/>
    </location>
</feature>
<dbReference type="InterPro" id="IPR000994">
    <property type="entry name" value="Pept_M24"/>
</dbReference>
<feature type="compositionally biased region" description="Basic and acidic residues" evidence="2">
    <location>
        <begin position="518"/>
        <end position="535"/>
    </location>
</feature>
<sequence>MAEFKIDSELFQKRISHFASAWKNDLRSQDGIFGGATSLLVIIDKTDEKAPGFRKNNAMHLWLFGHEFPTTLMLFLVDTLYIVTAQKKAKYLDRFKGGRFPIEVLARGKDAKENEELFIIISDKIKASGNKIGIIAKYASKGSFIDAWSKVFSERCRDVETCDVSTAVSTHAFSDKDENELRAIRAASKACVALTTPYLLDEISHILDTKKKVTHGALADRVDKKIDDVRFWQTVQLPNRGKLPSDFDPGQLYWTFGPSIQSGAEFDLRFVGDASDDSNLHAGVIITAMGLRYQLYCSAIARTYPVDPSKAQESNYKLLYTVHNTIIKEIRDGIAAKDIYARALSLIKAKKRAMEKHFLKNVGWGVGLEKRDPTLVLNAKSMRTLKDGMTLTIFTGFQGIENPRDKSSGIYSLVLTDTVRVTIWEPVVFTTEAPTSPNANTFFFEDIEVDHTPKEEERDPRIGAVAIQNITSTRLRSEQTTQTNRNAEYNRRKHQEELASKKQEEGLARSVETTRGQNEAEVKKPKRFESYRREE</sequence>
<dbReference type="GO" id="GO:0006260">
    <property type="term" value="P:DNA replication"/>
    <property type="evidence" value="ECO:0007669"/>
    <property type="project" value="UniProtKB-KW"/>
</dbReference>
<dbReference type="InterPro" id="IPR029149">
    <property type="entry name" value="Creatin/AminoP/Spt16_N"/>
</dbReference>
<comment type="function">
    <text evidence="1">Component of the FACT complex, a general chromatin factor that acts to reorganize nucleosomes. The FACT complex is involved in multiple processes that require DNA as a template such as mRNA elongation, DNA replication and DNA repair. During transcription elongation the FACT complex acts as a histone chaperone that both destabilizes and restores nucleosomal structure. It facilitates the passage of RNA polymerase II and transcription by promoting the dissociation of one histone H2A-H2B dimer from the nucleosome, then subsequently promotes the reestablishment of the nucleosome following the passage of RNA polymerase II.</text>
</comment>
<feature type="compositionally biased region" description="Basic and acidic residues" evidence="2">
    <location>
        <begin position="488"/>
        <end position="507"/>
    </location>
</feature>
<dbReference type="Pfam" id="PF00557">
    <property type="entry name" value="Peptidase_M24"/>
    <property type="match status" value="1"/>
</dbReference>
<dbReference type="InterPro" id="IPR029148">
    <property type="entry name" value="FACT-SPT16_Nlobe"/>
</dbReference>
<evidence type="ECO:0000256" key="1">
    <source>
        <dbReference type="RuleBase" id="RU367052"/>
    </source>
</evidence>
<dbReference type="OrthoDB" id="10251642at2759"/>
<comment type="subunit">
    <text evidence="1">Component of the FACT complex.</text>
</comment>
<dbReference type="InterPro" id="IPR040258">
    <property type="entry name" value="Spt16"/>
</dbReference>
<dbReference type="PANTHER" id="PTHR13980:SF15">
    <property type="entry name" value="FACT COMPLEX SUBUNIT SPT16"/>
    <property type="match status" value="1"/>
</dbReference>
<dbReference type="STRING" id="45235.A0A2K3QN90"/>
<evidence type="ECO:0000259" key="3">
    <source>
        <dbReference type="SMART" id="SM01285"/>
    </source>
</evidence>
<dbReference type="Gene3D" id="3.40.350.10">
    <property type="entry name" value="Creatinase/prolidase N-terminal domain"/>
    <property type="match status" value="1"/>
</dbReference>
<proteinExistence type="inferred from homology"/>
<gene>
    <name evidence="4" type="ORF">TCAP_01080</name>
</gene>
<comment type="similarity">
    <text evidence="1">Belongs to the peptidase M24 family. SPT16 subfamily.</text>
</comment>
<protein>
    <recommendedName>
        <fullName evidence="1">FACT complex subunit</fullName>
    </recommendedName>
</protein>
<dbReference type="FunFam" id="3.90.230.10:FF:000005">
    <property type="entry name" value="FACT complex subunit spt16"/>
    <property type="match status" value="1"/>
</dbReference>
<keyword evidence="5" id="KW-1185">Reference proteome</keyword>
<dbReference type="GO" id="GO:0031491">
    <property type="term" value="F:nucleosome binding"/>
    <property type="evidence" value="ECO:0007669"/>
    <property type="project" value="TreeGrafter"/>
</dbReference>
<keyword evidence="1" id="KW-0539">Nucleus</keyword>
<keyword evidence="1" id="KW-0235">DNA replication</keyword>
<keyword evidence="1" id="KW-0805">Transcription regulation</keyword>
<comment type="subcellular location">
    <subcellularLocation>
        <location evidence="1">Nucleus</location>
    </subcellularLocation>
    <subcellularLocation>
        <location evidence="1">Chromosome</location>
    </subcellularLocation>
</comment>
<dbReference type="SUPFAM" id="SSF55920">
    <property type="entry name" value="Creatinase/aminopeptidase"/>
    <property type="match status" value="1"/>
</dbReference>
<dbReference type="SMART" id="SM01285">
    <property type="entry name" value="FACT-Spt16_Nlob"/>
    <property type="match status" value="1"/>
</dbReference>
<keyword evidence="1" id="KW-0804">Transcription</keyword>
<accession>A0A2K3QN90</accession>
<keyword evidence="1" id="KW-0158">Chromosome</keyword>
<comment type="caution">
    <text evidence="4">The sequence shown here is derived from an EMBL/GenBank/DDBJ whole genome shotgun (WGS) entry which is preliminary data.</text>
</comment>
<reference evidence="4 5" key="1">
    <citation type="submission" date="2017-08" db="EMBL/GenBank/DDBJ databases">
        <title>Harnessing the power of phylogenomics to disentangle the directionality and signatures of interkingdom host jumping in the parasitic fungal genus Tolypocladium.</title>
        <authorList>
            <person name="Quandt C.A."/>
            <person name="Patterson W."/>
            <person name="Spatafora J.W."/>
        </authorList>
    </citation>
    <scope>NUCLEOTIDE SEQUENCE [LARGE SCALE GENOMIC DNA]</scope>
    <source>
        <strain evidence="4 5">CBS 113982</strain>
    </source>
</reference>
<evidence type="ECO:0000313" key="4">
    <source>
        <dbReference type="EMBL" id="PNY29003.1"/>
    </source>
</evidence>
<dbReference type="AlphaFoldDB" id="A0A2K3QN90"/>
<name>A0A2K3QN90_9HYPO</name>
<feature type="compositionally biased region" description="Polar residues" evidence="2">
    <location>
        <begin position="473"/>
        <end position="487"/>
    </location>
</feature>
<keyword evidence="1" id="KW-0227">DNA damage</keyword>
<organism evidence="4 5">
    <name type="scientific">Tolypocladium capitatum</name>
    <dbReference type="NCBI Taxonomy" id="45235"/>
    <lineage>
        <taxon>Eukaryota</taxon>
        <taxon>Fungi</taxon>
        <taxon>Dikarya</taxon>
        <taxon>Ascomycota</taxon>
        <taxon>Pezizomycotina</taxon>
        <taxon>Sordariomycetes</taxon>
        <taxon>Hypocreomycetidae</taxon>
        <taxon>Hypocreales</taxon>
        <taxon>Ophiocordycipitaceae</taxon>
        <taxon>Tolypocladium</taxon>
    </lineage>
</organism>
<dbReference type="GO" id="GO:0006368">
    <property type="term" value="P:transcription elongation by RNA polymerase II"/>
    <property type="evidence" value="ECO:0007669"/>
    <property type="project" value="TreeGrafter"/>
</dbReference>
<feature type="domain" description="FACT complex subunit SPT16 N-terminal lobe" evidence="3">
    <location>
        <begin position="6"/>
        <end position="168"/>
    </location>
</feature>
<dbReference type="GO" id="GO:0006281">
    <property type="term" value="P:DNA repair"/>
    <property type="evidence" value="ECO:0007669"/>
    <property type="project" value="UniProtKB-UniRule"/>
</dbReference>
<evidence type="ECO:0000313" key="5">
    <source>
        <dbReference type="Proteomes" id="UP000236621"/>
    </source>
</evidence>
<dbReference type="GO" id="GO:0035101">
    <property type="term" value="C:FACT complex"/>
    <property type="evidence" value="ECO:0007669"/>
    <property type="project" value="UniProtKB-UniRule"/>
</dbReference>
<keyword evidence="1" id="KW-0234">DNA repair</keyword>
<dbReference type="PANTHER" id="PTHR13980">
    <property type="entry name" value="CDC68 RELATED"/>
    <property type="match status" value="1"/>
</dbReference>
<dbReference type="Pfam" id="PF14826">
    <property type="entry name" value="FACT-Spt16_Nlob"/>
    <property type="match status" value="1"/>
</dbReference>
<dbReference type="EMBL" id="NRSZ01000172">
    <property type="protein sequence ID" value="PNY29003.1"/>
    <property type="molecule type" value="Genomic_DNA"/>
</dbReference>
<dbReference type="Gene3D" id="3.90.230.10">
    <property type="entry name" value="Creatinase/methionine aminopeptidase superfamily"/>
    <property type="match status" value="1"/>
</dbReference>
<dbReference type="InterPro" id="IPR036005">
    <property type="entry name" value="Creatinase/aminopeptidase-like"/>
</dbReference>
<dbReference type="Proteomes" id="UP000236621">
    <property type="component" value="Unassembled WGS sequence"/>
</dbReference>